<reference evidence="5" key="1">
    <citation type="submission" date="2016-02" db="EMBL/GenBank/DDBJ databases">
        <authorList>
            <person name="Schultz-Johansen M."/>
            <person name="Glaring M.A."/>
            <person name="Bech P.K."/>
            <person name="Stougaard P."/>
        </authorList>
    </citation>
    <scope>NUCLEOTIDE SEQUENCE [LARGE SCALE GENOMIC DNA]</scope>
    <source>
        <strain evidence="5">S66</strain>
    </source>
</reference>
<sequence>MFRLINFIIIFLVIFGCSNAQEINEFDKSGYTKLMRVAESCDLAATRNLLRIGADPNLINSGGVSAMSLAVTFNHLDCLQELLLFGGDPNIFDKKRREALIFRTVSQSRFDMLKVLIEAGADVNSEDSSQQTPLMKAVILSQFDVAYYLLEMGANPRIPNIFGKTVESKLKNDDIPQNAEMYEWKMKVKRIIEQNG</sequence>
<keyword evidence="2 3" id="KW-0040">ANK repeat</keyword>
<evidence type="ECO:0000313" key="5">
    <source>
        <dbReference type="Proteomes" id="UP000070299"/>
    </source>
</evidence>
<protein>
    <submittedName>
        <fullName evidence="4">Uncharacterized protein</fullName>
    </submittedName>
</protein>
<dbReference type="Gene3D" id="1.25.40.20">
    <property type="entry name" value="Ankyrin repeat-containing domain"/>
    <property type="match status" value="2"/>
</dbReference>
<comment type="caution">
    <text evidence="4">The sequence shown here is derived from an EMBL/GenBank/DDBJ whole genome shotgun (WGS) entry which is preliminary data.</text>
</comment>
<dbReference type="InterPro" id="IPR036770">
    <property type="entry name" value="Ankyrin_rpt-contain_sf"/>
</dbReference>
<organism evidence="4 5">
    <name type="scientific">Paraglaciecola hydrolytica</name>
    <dbReference type="NCBI Taxonomy" id="1799789"/>
    <lineage>
        <taxon>Bacteria</taxon>
        <taxon>Pseudomonadati</taxon>
        <taxon>Pseudomonadota</taxon>
        <taxon>Gammaproteobacteria</taxon>
        <taxon>Alteromonadales</taxon>
        <taxon>Alteromonadaceae</taxon>
        <taxon>Paraglaciecola</taxon>
    </lineage>
</organism>
<feature type="repeat" description="ANK" evidence="3">
    <location>
        <begin position="129"/>
        <end position="161"/>
    </location>
</feature>
<dbReference type="Pfam" id="PF12796">
    <property type="entry name" value="Ank_2"/>
    <property type="match status" value="1"/>
</dbReference>
<dbReference type="SUPFAM" id="SSF48403">
    <property type="entry name" value="Ankyrin repeat"/>
    <property type="match status" value="1"/>
</dbReference>
<name>A0A135ZZT7_9ALTE</name>
<dbReference type="PROSITE" id="PS51257">
    <property type="entry name" value="PROKAR_LIPOPROTEIN"/>
    <property type="match status" value="1"/>
</dbReference>
<dbReference type="Proteomes" id="UP000070299">
    <property type="component" value="Unassembled WGS sequence"/>
</dbReference>
<dbReference type="SMART" id="SM00248">
    <property type="entry name" value="ANK"/>
    <property type="match status" value="4"/>
</dbReference>
<evidence type="ECO:0000256" key="2">
    <source>
        <dbReference type="ARBA" id="ARBA00023043"/>
    </source>
</evidence>
<keyword evidence="5" id="KW-1185">Reference proteome</keyword>
<gene>
    <name evidence="4" type="ORF">AX660_15290</name>
</gene>
<dbReference type="AlphaFoldDB" id="A0A135ZZT7"/>
<dbReference type="InterPro" id="IPR002110">
    <property type="entry name" value="Ankyrin_rpt"/>
</dbReference>
<dbReference type="EMBL" id="LSNE01000006">
    <property type="protein sequence ID" value="KXI28457.1"/>
    <property type="molecule type" value="Genomic_DNA"/>
</dbReference>
<dbReference type="STRING" id="1799789.AX660_15290"/>
<dbReference type="OrthoDB" id="307920at2"/>
<evidence type="ECO:0000256" key="1">
    <source>
        <dbReference type="ARBA" id="ARBA00022737"/>
    </source>
</evidence>
<evidence type="ECO:0000256" key="3">
    <source>
        <dbReference type="PROSITE-ProRule" id="PRU00023"/>
    </source>
</evidence>
<dbReference type="PROSITE" id="PS50088">
    <property type="entry name" value="ANK_REPEAT"/>
    <property type="match status" value="2"/>
</dbReference>
<evidence type="ECO:0000313" key="4">
    <source>
        <dbReference type="EMBL" id="KXI28457.1"/>
    </source>
</evidence>
<accession>A0A135ZZT7</accession>
<dbReference type="RefSeq" id="WP_068377326.1">
    <property type="nucleotide sequence ID" value="NZ_LSNE01000006.1"/>
</dbReference>
<proteinExistence type="predicted"/>
<feature type="repeat" description="ANK" evidence="3">
    <location>
        <begin position="62"/>
        <end position="94"/>
    </location>
</feature>
<dbReference type="PANTHER" id="PTHR24171">
    <property type="entry name" value="ANKYRIN REPEAT DOMAIN-CONTAINING PROTEIN 39-RELATED"/>
    <property type="match status" value="1"/>
</dbReference>
<keyword evidence="1" id="KW-0677">Repeat</keyword>